<evidence type="ECO:0000256" key="1">
    <source>
        <dbReference type="ARBA" id="ARBA00009865"/>
    </source>
</evidence>
<dbReference type="InterPro" id="IPR001119">
    <property type="entry name" value="SLH_dom"/>
</dbReference>
<dbReference type="Proteomes" id="UP001236415">
    <property type="component" value="Chromosome"/>
</dbReference>
<dbReference type="CDD" id="cd04084">
    <property type="entry name" value="CBM6_xylanase-like"/>
    <property type="match status" value="1"/>
</dbReference>
<accession>A0ABY8WYS3</accession>
<dbReference type="Pfam" id="PF02018">
    <property type="entry name" value="CBM_4_9"/>
    <property type="match status" value="2"/>
</dbReference>
<dbReference type="PROSITE" id="PS51175">
    <property type="entry name" value="CBM6"/>
    <property type="match status" value="1"/>
</dbReference>
<dbReference type="InterPro" id="IPR041542">
    <property type="entry name" value="GH43_C2"/>
</dbReference>
<evidence type="ECO:0000256" key="6">
    <source>
        <dbReference type="SAM" id="SignalP"/>
    </source>
</evidence>
<dbReference type="InterPro" id="IPR051795">
    <property type="entry name" value="Glycosyl_Hydrlase_43"/>
</dbReference>
<dbReference type="RefSeq" id="WP_285741582.1">
    <property type="nucleotide sequence ID" value="NZ_CP127162.1"/>
</dbReference>
<evidence type="ECO:0000256" key="2">
    <source>
        <dbReference type="ARBA" id="ARBA00022729"/>
    </source>
</evidence>
<dbReference type="PANTHER" id="PTHR42812:SF15">
    <property type="entry name" value="HYDROLASE, PUTATIVE (AFU_ORTHOLOGUE AFUA_2G00930)-RELATED"/>
    <property type="match status" value="1"/>
</dbReference>
<dbReference type="Gene3D" id="2.60.120.260">
    <property type="entry name" value="Galactose-binding domain-like"/>
    <property type="match status" value="3"/>
</dbReference>
<feature type="domain" description="SLH" evidence="8">
    <location>
        <begin position="2007"/>
        <end position="2066"/>
    </location>
</feature>
<feature type="signal peptide" evidence="6">
    <location>
        <begin position="1"/>
        <end position="27"/>
    </location>
</feature>
<dbReference type="EMBL" id="CP127162">
    <property type="protein sequence ID" value="WIV17311.1"/>
    <property type="molecule type" value="Genomic_DNA"/>
</dbReference>
<protein>
    <submittedName>
        <fullName evidence="9">Family 43 glycosylhydrolase</fullName>
    </submittedName>
</protein>
<dbReference type="SUPFAM" id="SSF49785">
    <property type="entry name" value="Galactose-binding domain-like"/>
    <property type="match status" value="3"/>
</dbReference>
<keyword evidence="4" id="KW-0326">Glycosidase</keyword>
<feature type="compositionally biased region" description="Pro residues" evidence="5">
    <location>
        <begin position="1624"/>
        <end position="1638"/>
    </location>
</feature>
<dbReference type="InterPro" id="IPR013320">
    <property type="entry name" value="ConA-like_dom_sf"/>
</dbReference>
<feature type="region of interest" description="Disordered" evidence="5">
    <location>
        <begin position="1612"/>
        <end position="1653"/>
    </location>
</feature>
<dbReference type="InterPro" id="IPR008979">
    <property type="entry name" value="Galactose-bd-like_sf"/>
</dbReference>
<dbReference type="Pfam" id="PF00395">
    <property type="entry name" value="SLH"/>
    <property type="match status" value="3"/>
</dbReference>
<dbReference type="InterPro" id="IPR005084">
    <property type="entry name" value="CBM6"/>
</dbReference>
<comment type="similarity">
    <text evidence="1">Belongs to the glycosyl hydrolase 43 family.</text>
</comment>
<feature type="compositionally biased region" description="Polar residues" evidence="5">
    <location>
        <begin position="701"/>
        <end position="710"/>
    </location>
</feature>
<evidence type="ECO:0000313" key="10">
    <source>
        <dbReference type="Proteomes" id="UP001236415"/>
    </source>
</evidence>
<dbReference type="SUPFAM" id="SSF49899">
    <property type="entry name" value="Concanavalin A-like lectins/glucanases"/>
    <property type="match status" value="1"/>
</dbReference>
<feature type="region of interest" description="Disordered" evidence="5">
    <location>
        <begin position="687"/>
        <end position="710"/>
    </location>
</feature>
<dbReference type="InterPro" id="IPR006584">
    <property type="entry name" value="Cellulose-bd_IV"/>
</dbReference>
<name>A0ABY8WYS3_9BACL</name>
<dbReference type="Pfam" id="PF03422">
    <property type="entry name" value="CBM_6"/>
    <property type="match status" value="1"/>
</dbReference>
<dbReference type="Gene3D" id="2.60.120.200">
    <property type="match status" value="1"/>
</dbReference>
<dbReference type="PROSITE" id="PS51272">
    <property type="entry name" value="SLH"/>
    <property type="match status" value="3"/>
</dbReference>
<feature type="chain" id="PRO_5045426879" evidence="6">
    <location>
        <begin position="28"/>
        <end position="2066"/>
    </location>
</feature>
<feature type="domain" description="SLH" evidence="8">
    <location>
        <begin position="1940"/>
        <end position="1999"/>
    </location>
</feature>
<feature type="domain" description="CBM6" evidence="7">
    <location>
        <begin position="1387"/>
        <end position="1517"/>
    </location>
</feature>
<keyword evidence="3" id="KW-0378">Hydrolase</keyword>
<evidence type="ECO:0000259" key="7">
    <source>
        <dbReference type="PROSITE" id="PS51175"/>
    </source>
</evidence>
<keyword evidence="10" id="KW-1185">Reference proteome</keyword>
<dbReference type="Gene3D" id="2.60.40.1080">
    <property type="match status" value="1"/>
</dbReference>
<dbReference type="InterPro" id="IPR003305">
    <property type="entry name" value="CenC_carb-bd"/>
</dbReference>
<keyword evidence="2 6" id="KW-0732">Signal</keyword>
<reference evidence="9 10" key="1">
    <citation type="submission" date="2023-06" db="EMBL/GenBank/DDBJ databases">
        <title>Paenibacillus polygonum sp. nov., an endophytic bacterium, isolated from Polygonum lapathifolium L. in Nanji Wetland National Nature Reserve, South of Poyang Lake, Jiangxi Province, China.</title>
        <authorList>
            <person name="Yu Z."/>
        </authorList>
    </citation>
    <scope>NUCLEOTIDE SEQUENCE [LARGE SCALE GENOMIC DNA]</scope>
    <source>
        <strain evidence="9 10">C31</strain>
    </source>
</reference>
<dbReference type="Pfam" id="PF04616">
    <property type="entry name" value="Glyco_hydro_43"/>
    <property type="match status" value="2"/>
</dbReference>
<evidence type="ECO:0000313" key="9">
    <source>
        <dbReference type="EMBL" id="WIV17311.1"/>
    </source>
</evidence>
<dbReference type="SMART" id="SM00606">
    <property type="entry name" value="CBD_IV"/>
    <property type="match status" value="1"/>
</dbReference>
<evidence type="ECO:0000259" key="8">
    <source>
        <dbReference type="PROSITE" id="PS51272"/>
    </source>
</evidence>
<dbReference type="Pfam" id="PF17851">
    <property type="entry name" value="GH43_C2"/>
    <property type="match status" value="1"/>
</dbReference>
<feature type="domain" description="SLH" evidence="8">
    <location>
        <begin position="1876"/>
        <end position="1939"/>
    </location>
</feature>
<dbReference type="CDD" id="cd09001">
    <property type="entry name" value="GH43_FsAxh1-like"/>
    <property type="match status" value="1"/>
</dbReference>
<dbReference type="CDD" id="cd09003">
    <property type="entry name" value="GH43_XynD-like"/>
    <property type="match status" value="1"/>
</dbReference>
<organism evidence="9 10">
    <name type="scientific">Paenibacillus polygoni</name>
    <dbReference type="NCBI Taxonomy" id="3050112"/>
    <lineage>
        <taxon>Bacteria</taxon>
        <taxon>Bacillati</taxon>
        <taxon>Bacillota</taxon>
        <taxon>Bacilli</taxon>
        <taxon>Bacillales</taxon>
        <taxon>Paenibacillaceae</taxon>
        <taxon>Paenibacillus</taxon>
    </lineage>
</organism>
<dbReference type="PANTHER" id="PTHR42812">
    <property type="entry name" value="BETA-XYLOSIDASE"/>
    <property type="match status" value="1"/>
</dbReference>
<dbReference type="Gene3D" id="2.115.10.20">
    <property type="entry name" value="Glycosyl hydrolase domain, family 43"/>
    <property type="match status" value="2"/>
</dbReference>
<sequence>MGKKKLISILTTAALFLNLMPAGLTFAEEIPKELGIANNPIIWADVPDPDVIRVGDAYYMTSTTMHMNPGVPIMKSYDLVHWDIVNYVYDILDETDHQRLSNNKNEYGKGSWASSLRYHDGKYYVVFSSSTAGKTYIYQTTDIENGPWTHSELPFYHDMSLLFDDDGRVYLVHGGGDIRIVELNSDATAVKEDGMNKIIIKDSSLIAGPNVGLQAEGAHIQKVNGKYYISLITWPSGGMRTQLVFRSDTIDGPYEGKVVLQDQGIAQGGLIDTVSGDWYAFLFGDRGSVGRIPYLVPVTWENDWPVFGVNGKVPAEISLPLHNGESNIVSSDEFYNRSARSGLPYTSEDSNAPDVSSELFETDMLAAAERSGRELLVNGGIESGVEPWTGNGTASVSVTNDVYGSGASALKTTGRTATGDGPMQVITGKVNTNVTYTFSAKVRYDEGPDQKQFNFNIQNGPSWQGIKVLGSAVINKGEWGTVQGTYTLPADADLSHTFIFIETPWTATPDQNTDLMDFYVDDISFADTSVSELIINSDIESGIEPWTANGAASVSVSNDVYYSGISALKTTGRKATGDGPMQLITGKVDTNVTYTFSAKVRYDEGPEQKQFNFNIQNGPSWQGIKVLGSATMKKGEWGTLRGTYTLPSDADLSHTFIFIETPWTGTPDPITDLMDFYVDDISFTASSAPIPDTQKPGESEGNGSNLGLSWQWNHNPDNNNWSLTQRSGFLRLTTGRKSTGILDARNTLTQRTFGPESSGYIAIETDHMKDGDVAGLAAFQKNYGYVGVKKSGTAKSIVMVNGSGEQPKEVASIPLAADRVYLKIDMDFKKQTDKAYFYYSLDGVSWTAIGEQLQMSYTLPHFMGYRYALFNYATKTVGGYVDFDYFRVDNKMTGTGESAPILSASLDDVSDVLGVPNVEFEVPVKMEALPDGTYNGISASFDIPDFVSVTGVSFHTDNISGTPSYSFADRRLELKVSGSNVNFTNTSSDLFATIQLKMKDFVPKDQTVKIRTDYIKTEGSNVVYNVSEAVSAIDLKALDTKALAKVPGYANPLISHKFGADPYALVFNDRVYVYMTSDAFEYDANGNLKDNSYSKINTITVISSEDMVNWTDHGEIPVAGPNGAAKWANNSWAPAIAHKVIEGKDKFFLYFANNASSIGVLTADSPIGPWTDPLGKSFINSSVPGTNGVVWMFDPAVLVDDDGTGYLYFGGGIPGGNNPTEEQIAHPKSGRVIQLGDDMISTVGSAKLIDAPYLFEDSGIHKYNGKYYYSYCSNFAGTHPEGSPPKGEIAYMVSDDPMGPFTYVGTILQNPNVFFDVGGNNHHAIFEFKDQWYVAYHAQTLAKAMNKAKGYRSTHINKVEFYENGFIKPIKGDMEGVEQLAVLNPYQRTEAETMAWQSGMMTEKSLQPGNMVESINLNITDVNDGDWLAVANADFGTSGPSIFEASVAATAGGTIEIRQDSPVGDVIGTFDVTPTGGANQWKTLKTDVKPVTGVHNIFFMFKTKGQDSLRMDYWQFTKNEIEPEVIPLESVSIIGEATSVKVNNSLTFDSQLNPVNATNPTYRWEAFNNLEITGDSDKETVNVKGISAGNGTLTLTVTAGGKEITTHITIKVSTEDEGSGTPSVPNPAPSTPAPPDRPLTPAAPQQTLPVGKKDAEIKVGDKEVDLGTIGTTTQQNKKITTIAFDQKKLETWLSTAKEGDVIAVTVKADSEHVITQFNKNILKALQDKKIILELWTGLGIFKVPASKISTNSLPSAGDGTSTETTIQIEIAVPDSSMSKVAEQVAKVKGFKLSSDLLDFNVRAVQGNNVTDITPFTGYVERMIPLSDNSSANQVSTGALIESKGTVYQVPTQIVTENGKRYAKIRSLTGGTYAVVTNSVTFTDLTSHWAQDSVNNLGSRMIIDGTGSGLFLPNTEITRAEFTALLVRALGLRSEQGELTLTDVKTTDWFAEHVKTAQTYGLITGYEDNTFRPYEKITREQAMHIASQAMEITELKRSLTERSVEEMLSSYEDANRVSSWAKSGVADSLQAGIVSGRSSSNLAPKAYITRAEAAKLIHELMKKSGLF</sequence>
<evidence type="ECO:0000256" key="4">
    <source>
        <dbReference type="ARBA" id="ARBA00023295"/>
    </source>
</evidence>
<evidence type="ECO:0000256" key="5">
    <source>
        <dbReference type="SAM" id="MobiDB-lite"/>
    </source>
</evidence>
<gene>
    <name evidence="9" type="ORF">QPK24_12775</name>
</gene>
<dbReference type="InterPro" id="IPR023296">
    <property type="entry name" value="Glyco_hydro_beta-prop_sf"/>
</dbReference>
<dbReference type="SUPFAM" id="SSF75005">
    <property type="entry name" value="Arabinanase/levansucrase/invertase"/>
    <property type="match status" value="2"/>
</dbReference>
<evidence type="ECO:0000256" key="3">
    <source>
        <dbReference type="ARBA" id="ARBA00022801"/>
    </source>
</evidence>
<proteinExistence type="inferred from homology"/>
<dbReference type="InterPro" id="IPR006710">
    <property type="entry name" value="Glyco_hydro_43"/>
</dbReference>